<dbReference type="GeneID" id="68290538"/>
<dbReference type="PANTHER" id="PTHR43791">
    <property type="entry name" value="PERMEASE-RELATED"/>
    <property type="match status" value="1"/>
</dbReference>
<evidence type="ECO:0000256" key="6">
    <source>
        <dbReference type="SAM" id="MobiDB-lite"/>
    </source>
</evidence>
<feature type="transmembrane region" description="Helical" evidence="7">
    <location>
        <begin position="515"/>
        <end position="537"/>
    </location>
</feature>
<dbReference type="FunFam" id="1.20.1250.20:FF:000018">
    <property type="entry name" value="MFS transporter permease"/>
    <property type="match status" value="1"/>
</dbReference>
<feature type="transmembrane region" description="Helical" evidence="7">
    <location>
        <begin position="182"/>
        <end position="201"/>
    </location>
</feature>
<feature type="transmembrane region" description="Helical" evidence="7">
    <location>
        <begin position="393"/>
        <end position="412"/>
    </location>
</feature>
<feature type="transmembrane region" description="Helical" evidence="7">
    <location>
        <begin position="274"/>
        <end position="296"/>
    </location>
</feature>
<feature type="domain" description="Major facilitator superfamily (MFS) profile" evidence="8">
    <location>
        <begin position="117"/>
        <end position="542"/>
    </location>
</feature>
<sequence>MPTRPTEPGNADPDAEDDHGFERVYDKATASVEPLWDADDDGYEMAEMSKDGTRIDEDYEDVQQAMAGAEEQDSEDEDDRAPLAGTERGRRRSSLQSFQLYTPDEEAKVRHKLDTRLVLFVALLYMMAFLDRSNIGNAKTAGLTADLRLTDAQFQWLLTAFYITYVLFEWMTLCYKIFPPHIYIATCVFVWGVIASLQSLATSFGFLLALRALLGIGEAAFVGMPIYLSFFFRREELAFRTGIFIAAAPLATSFASSLAYIIVRFGNALPIANWRLLFLLEGFPACIVAIWTYYWLPDSPSQARWLTSRQRKIASLRMRGEISTATAKPGTKMNIPRHKQPFSWSSVLTTLRDPKSYLTAAIFFSCNVAFSSMPVFLPTILNAMGSSPLKSQLLAAPPNLFAFFNVLLTAHLSDKFQSRTIPLLLHSLLAASGYILLTLAGTFQLSHGIRYAAVFPICAGFFSCVTIIITWTVNNQHSDEGKGTGMAVLNIVGQMGPLVGTRLYPDAEGPYYTKGMAVCAVAMGCVAVLTLVLRGVVRVQNRKRRKVGGGGKEEELLT</sequence>
<feature type="transmembrane region" description="Helical" evidence="7">
    <location>
        <begin position="424"/>
        <end position="445"/>
    </location>
</feature>
<protein>
    <recommendedName>
        <fullName evidence="8">Major facilitator superfamily (MFS) profile domain-containing protein</fullName>
    </recommendedName>
</protein>
<dbReference type="SUPFAM" id="SSF103473">
    <property type="entry name" value="MFS general substrate transporter"/>
    <property type="match status" value="1"/>
</dbReference>
<dbReference type="PRINTS" id="PR01035">
    <property type="entry name" value="TCRTETA"/>
</dbReference>
<feature type="transmembrane region" description="Helical" evidence="7">
    <location>
        <begin position="155"/>
        <end position="175"/>
    </location>
</feature>
<evidence type="ECO:0000256" key="2">
    <source>
        <dbReference type="ARBA" id="ARBA00022448"/>
    </source>
</evidence>
<feature type="transmembrane region" description="Helical" evidence="7">
    <location>
        <begin position="207"/>
        <end position="230"/>
    </location>
</feature>
<comment type="subcellular location">
    <subcellularLocation>
        <location evidence="1">Membrane</location>
        <topology evidence="1">Multi-pass membrane protein</topology>
    </subcellularLocation>
</comment>
<dbReference type="EMBL" id="BOLY01000003">
    <property type="protein sequence ID" value="GIZ41664.1"/>
    <property type="molecule type" value="Genomic_DNA"/>
</dbReference>
<keyword evidence="5 7" id="KW-0472">Membrane</keyword>
<feature type="transmembrane region" description="Helical" evidence="7">
    <location>
        <begin position="451"/>
        <end position="473"/>
    </location>
</feature>
<accession>A0A9P3CCE1</accession>
<dbReference type="PANTHER" id="PTHR43791:SF27">
    <property type="entry name" value="TRANSPORTER, PUTATIVE (AFU_ORTHOLOGUE AFUA_2G15730)-RELATED"/>
    <property type="match status" value="1"/>
</dbReference>
<keyword evidence="2" id="KW-0813">Transport</keyword>
<evidence type="ECO:0000313" key="10">
    <source>
        <dbReference type="Proteomes" id="UP000825890"/>
    </source>
</evidence>
<dbReference type="InterPro" id="IPR020846">
    <property type="entry name" value="MFS_dom"/>
</dbReference>
<feature type="transmembrane region" description="Helical" evidence="7">
    <location>
        <begin position="357"/>
        <end position="381"/>
    </location>
</feature>
<dbReference type="InterPro" id="IPR011701">
    <property type="entry name" value="MFS"/>
</dbReference>
<evidence type="ECO:0000256" key="4">
    <source>
        <dbReference type="ARBA" id="ARBA00022989"/>
    </source>
</evidence>
<gene>
    <name evidence="9" type="ORF">CKM354_000496300</name>
</gene>
<comment type="caution">
    <text evidence="9">The sequence shown here is derived from an EMBL/GenBank/DDBJ whole genome shotgun (WGS) entry which is preliminary data.</text>
</comment>
<dbReference type="PROSITE" id="PS50850">
    <property type="entry name" value="MFS"/>
    <property type="match status" value="1"/>
</dbReference>
<keyword evidence="10" id="KW-1185">Reference proteome</keyword>
<keyword evidence="3 7" id="KW-0812">Transmembrane</keyword>
<dbReference type="Proteomes" id="UP000825890">
    <property type="component" value="Unassembled WGS sequence"/>
</dbReference>
<feature type="compositionally biased region" description="Acidic residues" evidence="6">
    <location>
        <begin position="70"/>
        <end position="79"/>
    </location>
</feature>
<feature type="transmembrane region" description="Helical" evidence="7">
    <location>
        <begin position="117"/>
        <end position="135"/>
    </location>
</feature>
<keyword evidence="4 7" id="KW-1133">Transmembrane helix</keyword>
<dbReference type="Gene3D" id="1.20.1250.20">
    <property type="entry name" value="MFS general substrate transporter like domains"/>
    <property type="match status" value="2"/>
</dbReference>
<dbReference type="InterPro" id="IPR001958">
    <property type="entry name" value="Tet-R_TetA/multi-R_MdtG-like"/>
</dbReference>
<evidence type="ECO:0000256" key="5">
    <source>
        <dbReference type="ARBA" id="ARBA00023136"/>
    </source>
</evidence>
<dbReference type="InterPro" id="IPR036259">
    <property type="entry name" value="MFS_trans_sf"/>
</dbReference>
<feature type="compositionally biased region" description="Basic and acidic residues" evidence="6">
    <location>
        <begin position="47"/>
        <end position="56"/>
    </location>
</feature>
<dbReference type="GO" id="GO:0022857">
    <property type="term" value="F:transmembrane transporter activity"/>
    <property type="evidence" value="ECO:0007669"/>
    <property type="project" value="InterPro"/>
</dbReference>
<name>A0A9P3CCE1_9PEZI</name>
<organism evidence="9 10">
    <name type="scientific">Cercospora kikuchii</name>
    <dbReference type="NCBI Taxonomy" id="84275"/>
    <lineage>
        <taxon>Eukaryota</taxon>
        <taxon>Fungi</taxon>
        <taxon>Dikarya</taxon>
        <taxon>Ascomycota</taxon>
        <taxon>Pezizomycotina</taxon>
        <taxon>Dothideomycetes</taxon>
        <taxon>Dothideomycetidae</taxon>
        <taxon>Mycosphaerellales</taxon>
        <taxon>Mycosphaerellaceae</taxon>
        <taxon>Cercospora</taxon>
    </lineage>
</organism>
<feature type="transmembrane region" description="Helical" evidence="7">
    <location>
        <begin position="485"/>
        <end position="503"/>
    </location>
</feature>
<dbReference type="RefSeq" id="XP_044656151.1">
    <property type="nucleotide sequence ID" value="XM_044800216.1"/>
</dbReference>
<dbReference type="GO" id="GO:0016020">
    <property type="term" value="C:membrane"/>
    <property type="evidence" value="ECO:0007669"/>
    <property type="project" value="UniProtKB-SubCell"/>
</dbReference>
<proteinExistence type="predicted"/>
<evidence type="ECO:0000313" key="9">
    <source>
        <dbReference type="EMBL" id="GIZ41664.1"/>
    </source>
</evidence>
<dbReference type="FunFam" id="1.20.1250.20:FF:000013">
    <property type="entry name" value="MFS general substrate transporter"/>
    <property type="match status" value="1"/>
</dbReference>
<feature type="transmembrane region" description="Helical" evidence="7">
    <location>
        <begin position="242"/>
        <end position="262"/>
    </location>
</feature>
<dbReference type="Pfam" id="PF07690">
    <property type="entry name" value="MFS_1"/>
    <property type="match status" value="1"/>
</dbReference>
<evidence type="ECO:0000256" key="7">
    <source>
        <dbReference type="SAM" id="Phobius"/>
    </source>
</evidence>
<feature type="region of interest" description="Disordered" evidence="6">
    <location>
        <begin position="1"/>
        <end position="96"/>
    </location>
</feature>
<evidence type="ECO:0000259" key="8">
    <source>
        <dbReference type="PROSITE" id="PS50850"/>
    </source>
</evidence>
<evidence type="ECO:0000256" key="3">
    <source>
        <dbReference type="ARBA" id="ARBA00022692"/>
    </source>
</evidence>
<dbReference type="OrthoDB" id="2985014at2759"/>
<reference evidence="9 10" key="1">
    <citation type="submission" date="2021-01" db="EMBL/GenBank/DDBJ databases">
        <title>Cercospora kikuchii MAFF 305040 whole genome shotgun sequence.</title>
        <authorList>
            <person name="Kashiwa T."/>
            <person name="Suzuki T."/>
        </authorList>
    </citation>
    <scope>NUCLEOTIDE SEQUENCE [LARGE SCALE GENOMIC DNA]</scope>
    <source>
        <strain evidence="9 10">MAFF 305040</strain>
    </source>
</reference>
<dbReference type="AlphaFoldDB" id="A0A9P3CCE1"/>
<evidence type="ECO:0000256" key="1">
    <source>
        <dbReference type="ARBA" id="ARBA00004141"/>
    </source>
</evidence>